<keyword evidence="3" id="KW-1185">Reference proteome</keyword>
<feature type="region of interest" description="Disordered" evidence="1">
    <location>
        <begin position="43"/>
        <end position="69"/>
    </location>
</feature>
<dbReference type="HOGENOM" id="CLU_004591_5_1_1"/>
<dbReference type="Proteomes" id="UP000008783">
    <property type="component" value="Unassembled WGS sequence"/>
</dbReference>
<organism evidence="2 3">
    <name type="scientific">Puccinia graminis f. sp. tritici (strain CRL 75-36-700-3 / race SCCL)</name>
    <name type="common">Black stem rust fungus</name>
    <dbReference type="NCBI Taxonomy" id="418459"/>
    <lineage>
        <taxon>Eukaryota</taxon>
        <taxon>Fungi</taxon>
        <taxon>Dikarya</taxon>
        <taxon>Basidiomycota</taxon>
        <taxon>Pucciniomycotina</taxon>
        <taxon>Pucciniomycetes</taxon>
        <taxon>Pucciniales</taxon>
        <taxon>Pucciniaceae</taxon>
        <taxon>Puccinia</taxon>
    </lineage>
</organism>
<dbReference type="GeneID" id="10545646"/>
<evidence type="ECO:0000256" key="1">
    <source>
        <dbReference type="SAM" id="MobiDB-lite"/>
    </source>
</evidence>
<dbReference type="PANTHER" id="PTHR31912:SF34">
    <property type="entry name" value="NOTOCHORD-RELATED PROTEIN"/>
    <property type="match status" value="1"/>
</dbReference>
<dbReference type="VEuPathDB" id="FungiDB:PGTG_10680"/>
<protein>
    <submittedName>
        <fullName evidence="2">Uncharacterized protein</fullName>
    </submittedName>
</protein>
<feature type="compositionally biased region" description="Basic and acidic residues" evidence="1">
    <location>
        <begin position="46"/>
        <end position="68"/>
    </location>
</feature>
<reference evidence="3" key="2">
    <citation type="journal article" date="2011" name="Proc. Natl. Acad. Sci. U.S.A.">
        <title>Obligate biotrophy features unraveled by the genomic analysis of rust fungi.</title>
        <authorList>
            <person name="Duplessis S."/>
            <person name="Cuomo C.A."/>
            <person name="Lin Y.-C."/>
            <person name="Aerts A."/>
            <person name="Tisserant E."/>
            <person name="Veneault-Fourrey C."/>
            <person name="Joly D.L."/>
            <person name="Hacquard S."/>
            <person name="Amselem J."/>
            <person name="Cantarel B.L."/>
            <person name="Chiu R."/>
            <person name="Coutinho P.M."/>
            <person name="Feau N."/>
            <person name="Field M."/>
            <person name="Frey P."/>
            <person name="Gelhaye E."/>
            <person name="Goldberg J."/>
            <person name="Grabherr M.G."/>
            <person name="Kodira C.D."/>
            <person name="Kohler A."/>
            <person name="Kuees U."/>
            <person name="Lindquist E.A."/>
            <person name="Lucas S.M."/>
            <person name="Mago R."/>
            <person name="Mauceli E."/>
            <person name="Morin E."/>
            <person name="Murat C."/>
            <person name="Pangilinan J.L."/>
            <person name="Park R."/>
            <person name="Pearson M."/>
            <person name="Quesneville H."/>
            <person name="Rouhier N."/>
            <person name="Sakthikumar S."/>
            <person name="Salamov A.A."/>
            <person name="Schmutz J."/>
            <person name="Selles B."/>
            <person name="Shapiro H."/>
            <person name="Tanguay P."/>
            <person name="Tuskan G.A."/>
            <person name="Henrissat B."/>
            <person name="Van de Peer Y."/>
            <person name="Rouze P."/>
            <person name="Ellis J.G."/>
            <person name="Dodds P.N."/>
            <person name="Schein J.E."/>
            <person name="Zhong S."/>
            <person name="Hamelin R.C."/>
            <person name="Grigoriev I.V."/>
            <person name="Szabo L.J."/>
            <person name="Martin F."/>
        </authorList>
    </citation>
    <scope>NUCLEOTIDE SEQUENCE [LARGE SCALE GENOMIC DNA]</scope>
    <source>
        <strain evidence="3">CRL 75-36-700-3 / race SCCL</strain>
    </source>
</reference>
<gene>
    <name evidence="2" type="ORF">PGTG_10680</name>
</gene>
<proteinExistence type="predicted"/>
<dbReference type="InParanoid" id="E3KJ27"/>
<evidence type="ECO:0000313" key="3">
    <source>
        <dbReference type="Proteomes" id="UP000008783"/>
    </source>
</evidence>
<dbReference type="PANTHER" id="PTHR31912">
    <property type="entry name" value="IP13529P"/>
    <property type="match status" value="1"/>
</dbReference>
<reference key="1">
    <citation type="submission" date="2007-01" db="EMBL/GenBank/DDBJ databases">
        <title>The Genome Sequence of Puccinia graminis f. sp. tritici Strain CRL 75-36-700-3.</title>
        <authorList>
            <consortium name="The Broad Institute Genome Sequencing Platform"/>
            <person name="Birren B."/>
            <person name="Lander E."/>
            <person name="Galagan J."/>
            <person name="Nusbaum C."/>
            <person name="Devon K."/>
            <person name="Cuomo C."/>
            <person name="Jaffe D."/>
            <person name="Butler J."/>
            <person name="Alvarez P."/>
            <person name="Gnerre S."/>
            <person name="Grabherr M."/>
            <person name="Mauceli E."/>
            <person name="Brockman W."/>
            <person name="Young S."/>
            <person name="LaButti K."/>
            <person name="Sykes S."/>
            <person name="DeCaprio D."/>
            <person name="Crawford M."/>
            <person name="Koehrsen M."/>
            <person name="Engels R."/>
            <person name="Montgomery P."/>
            <person name="Pearson M."/>
            <person name="Howarth C."/>
            <person name="Larson L."/>
            <person name="White J."/>
            <person name="Zeng Q."/>
            <person name="Kodira C."/>
            <person name="Yandava C."/>
            <person name="Alvarado L."/>
            <person name="O'Leary S."/>
            <person name="Szabo L."/>
            <person name="Dean R."/>
            <person name="Schein J."/>
        </authorList>
    </citation>
    <scope>NUCLEOTIDE SEQUENCE</scope>
    <source>
        <strain>CRL 75-36-700-3</strain>
    </source>
</reference>
<accession>E3KJ27</accession>
<dbReference type="KEGG" id="pgr:PGTG_10680"/>
<name>E3KJ27_PUCGT</name>
<evidence type="ECO:0000313" key="2">
    <source>
        <dbReference type="EMBL" id="EFP84302.2"/>
    </source>
</evidence>
<dbReference type="STRING" id="418459.E3KJ27"/>
<dbReference type="AlphaFoldDB" id="E3KJ27"/>
<feature type="non-terminal residue" evidence="2">
    <location>
        <position position="599"/>
    </location>
</feature>
<feature type="region of interest" description="Disordered" evidence="1">
    <location>
        <begin position="1"/>
        <end position="24"/>
    </location>
</feature>
<dbReference type="OrthoDB" id="2506088at2759"/>
<sequence length="599" mass="68312">MENDSDSAEHIRPPLEEFDEPAPAENYWDSEDKCELDWIDILPEDEANHHGEREQKKGDEEKEKKGKDSPWYPFRNKHYLAGSLIVGFLHKIVSRSIYHYIRQILLILCDVYLPGYEALRRKRKKPSISSSSENKNLVLRIPSNILFEDSNLITLPVDDLDLTYSEIKTKSGKKLSDLCGNCIEESDGSQVTTINLPNPWRTKAHGRIIRHTPINLYCNDTSGNVSKQWNKHISYYFTLSGLPPVNSRQEFNCHFLCTSNTASALEMGQIIVPEMNKISSEGFDAYDVSLSEEVLVMTSVFSFLGDSPMHAEVTSTPVPSAALNPCRFCVLLASSLLKKVTMKYLQEFLQMSSHGTEVCKISYILFILKKIWNLAKEKKSEKKSDELSIKCGVQDQLNRHFASEIYQSKRLKKKLKKNKETIPDHLKSGIPQHIVDLEKNDPTDLFNPYSELEGAKVSLDITPFSEVKKLILVVVIPGFDGTIHTPVEILHVFLLGMVKYLFRDFMNSLKPTKKDELIGLWRSFGTDALNIPSLKPVGLVKYYSSLIGKDFKVIVQAAPFLFFQFMDGPRKNIWHALCHLALLVFQTHITDMDEFLSEL</sequence>
<dbReference type="EMBL" id="DS178289">
    <property type="protein sequence ID" value="EFP84302.2"/>
    <property type="molecule type" value="Genomic_DNA"/>
</dbReference>
<dbReference type="RefSeq" id="XP_003328721.2">
    <property type="nucleotide sequence ID" value="XM_003328673.2"/>
</dbReference>